<protein>
    <submittedName>
        <fullName evidence="1">Uncharacterized protein</fullName>
    </submittedName>
</protein>
<sequence length="253" mass="28303">MLSRSPIEVTNPEVGQPRGVLVEFEYQDSVSQRRFIDLPRRLSFLQSVNGSNPPPTVSWGYWLPSFIPGSTPLLAPPSTLLSHLYLALSFPLSSPSSLFIMSLPEPLSTVYYVYAIDFNCERLPSLASTSNYDLRLAYQLSPPIQPSSRSLHLLLFRGGRIMSGYAVSGSQFQYHLPPRGPQVSEARFILQPSVLSYNSAPSPSRAHTPSRRVDLVRTGQRAVNSLRHRFMEEPLRHLPAHTLASFVDAERVI</sequence>
<evidence type="ECO:0000313" key="2">
    <source>
        <dbReference type="Proteomes" id="UP000284706"/>
    </source>
</evidence>
<reference evidence="1 2" key="1">
    <citation type="journal article" date="2018" name="Evol. Lett.">
        <title>Horizontal gene cluster transfer increased hallucinogenic mushroom diversity.</title>
        <authorList>
            <person name="Reynolds H.T."/>
            <person name="Vijayakumar V."/>
            <person name="Gluck-Thaler E."/>
            <person name="Korotkin H.B."/>
            <person name="Matheny P.B."/>
            <person name="Slot J.C."/>
        </authorList>
    </citation>
    <scope>NUCLEOTIDE SEQUENCE [LARGE SCALE GENOMIC DNA]</scope>
    <source>
        <strain evidence="1 2">SRW20</strain>
    </source>
</reference>
<dbReference type="AlphaFoldDB" id="A0A409VVG3"/>
<accession>A0A409VVG3</accession>
<organism evidence="1 2">
    <name type="scientific">Gymnopilus dilepis</name>
    <dbReference type="NCBI Taxonomy" id="231916"/>
    <lineage>
        <taxon>Eukaryota</taxon>
        <taxon>Fungi</taxon>
        <taxon>Dikarya</taxon>
        <taxon>Basidiomycota</taxon>
        <taxon>Agaricomycotina</taxon>
        <taxon>Agaricomycetes</taxon>
        <taxon>Agaricomycetidae</taxon>
        <taxon>Agaricales</taxon>
        <taxon>Agaricineae</taxon>
        <taxon>Hymenogastraceae</taxon>
        <taxon>Gymnopilus</taxon>
    </lineage>
</organism>
<keyword evidence="2" id="KW-1185">Reference proteome</keyword>
<gene>
    <name evidence="1" type="ORF">CVT26_014480</name>
</gene>
<dbReference type="Proteomes" id="UP000284706">
    <property type="component" value="Unassembled WGS sequence"/>
</dbReference>
<comment type="caution">
    <text evidence="1">The sequence shown here is derived from an EMBL/GenBank/DDBJ whole genome shotgun (WGS) entry which is preliminary data.</text>
</comment>
<name>A0A409VVG3_9AGAR</name>
<dbReference type="EMBL" id="NHYE01005549">
    <property type="protein sequence ID" value="PPQ70223.1"/>
    <property type="molecule type" value="Genomic_DNA"/>
</dbReference>
<dbReference type="InParanoid" id="A0A409VVG3"/>
<evidence type="ECO:0000313" key="1">
    <source>
        <dbReference type="EMBL" id="PPQ70223.1"/>
    </source>
</evidence>
<proteinExistence type="predicted"/>